<keyword evidence="2" id="KW-1185">Reference proteome</keyword>
<evidence type="ECO:0000313" key="2">
    <source>
        <dbReference type="Proteomes" id="UP001057402"/>
    </source>
</evidence>
<comment type="caution">
    <text evidence="1">The sequence shown here is derived from an EMBL/GenBank/DDBJ whole genome shotgun (WGS) entry which is preliminary data.</text>
</comment>
<dbReference type="Proteomes" id="UP001057402">
    <property type="component" value="Chromosome 12"/>
</dbReference>
<proteinExistence type="predicted"/>
<name>A0ACB9L5Z9_9MYRT</name>
<organism evidence="1 2">
    <name type="scientific">Melastoma candidum</name>
    <dbReference type="NCBI Taxonomy" id="119954"/>
    <lineage>
        <taxon>Eukaryota</taxon>
        <taxon>Viridiplantae</taxon>
        <taxon>Streptophyta</taxon>
        <taxon>Embryophyta</taxon>
        <taxon>Tracheophyta</taxon>
        <taxon>Spermatophyta</taxon>
        <taxon>Magnoliopsida</taxon>
        <taxon>eudicotyledons</taxon>
        <taxon>Gunneridae</taxon>
        <taxon>Pentapetalae</taxon>
        <taxon>rosids</taxon>
        <taxon>malvids</taxon>
        <taxon>Myrtales</taxon>
        <taxon>Melastomataceae</taxon>
        <taxon>Melastomatoideae</taxon>
        <taxon>Melastomateae</taxon>
        <taxon>Melastoma</taxon>
    </lineage>
</organism>
<accession>A0ACB9L5Z9</accession>
<sequence length="231" mass="25763">MKTRARPLYTCGKSALATANRAYVKVQDSVILKGAFPKLLEKLVCVARLVFCMLQRHCLAVLLAVDSWILSMEAAIERSFPPLVHVFDKVDELVRISESFPERSEGLLTLIVSWLEMSVSAIARWESRSASEKEIRVDTGLDNGPQSPEHTKGATERIRHTSGPRLTDTETIFEDAHEEGPDNGTNEETDKGKDGLTTGEDQTRDSDKEKDEETYKKKKDGGKSKRGKKKG</sequence>
<protein>
    <submittedName>
        <fullName evidence="1">Uncharacterized protein</fullName>
    </submittedName>
</protein>
<gene>
    <name evidence="1" type="ORF">MLD38_040302</name>
</gene>
<reference evidence="2" key="1">
    <citation type="journal article" date="2023" name="Front. Plant Sci.">
        <title>Chromosomal-level genome assembly of Melastoma candidum provides insights into trichome evolution.</title>
        <authorList>
            <person name="Zhong Y."/>
            <person name="Wu W."/>
            <person name="Sun C."/>
            <person name="Zou P."/>
            <person name="Liu Y."/>
            <person name="Dai S."/>
            <person name="Zhou R."/>
        </authorList>
    </citation>
    <scope>NUCLEOTIDE SEQUENCE [LARGE SCALE GENOMIC DNA]</scope>
</reference>
<dbReference type="EMBL" id="CM042891">
    <property type="protein sequence ID" value="KAI4304837.1"/>
    <property type="molecule type" value="Genomic_DNA"/>
</dbReference>
<evidence type="ECO:0000313" key="1">
    <source>
        <dbReference type="EMBL" id="KAI4304837.1"/>
    </source>
</evidence>